<dbReference type="Gramene" id="evm.model.03.825">
    <property type="protein sequence ID" value="cds.evm.model.03.825"/>
    <property type="gene ID" value="evm.TU.03.825"/>
</dbReference>
<protein>
    <recommendedName>
        <fullName evidence="2">RNase H type-1 domain-containing protein</fullName>
    </recommendedName>
</protein>
<dbReference type="PROSITE" id="PS51257">
    <property type="entry name" value="PROKAR_LIPOPROTEIN"/>
    <property type="match status" value="1"/>
</dbReference>
<dbReference type="InterPro" id="IPR002156">
    <property type="entry name" value="RNaseH_domain"/>
</dbReference>
<feature type="domain" description="RNase H type-1" evidence="2">
    <location>
        <begin position="35"/>
        <end position="114"/>
    </location>
</feature>
<dbReference type="GO" id="GO:0004523">
    <property type="term" value="F:RNA-DNA hybrid ribonuclease activity"/>
    <property type="evidence" value="ECO:0007669"/>
    <property type="project" value="InterPro"/>
</dbReference>
<dbReference type="Proteomes" id="UP000596661">
    <property type="component" value="Chromosome 3"/>
</dbReference>
<sequence length="127" mass="13365">MELSAIKEPSDPPNAQWNPPPQGWIACNSDIGIGHSQASGAAVFRDTTGTILSVITFKSNHCDPLPGEISAILEGAAAAVKFGYKNVIFQSDSLNAVSALKTSATDIQNLHFNIQDKTISADGHSTD</sequence>
<evidence type="ECO:0000313" key="4">
    <source>
        <dbReference type="Proteomes" id="UP000596661"/>
    </source>
</evidence>
<evidence type="ECO:0000256" key="1">
    <source>
        <dbReference type="SAM" id="MobiDB-lite"/>
    </source>
</evidence>
<dbReference type="InterPro" id="IPR053151">
    <property type="entry name" value="RNase_H-like"/>
</dbReference>
<reference evidence="3" key="2">
    <citation type="submission" date="2021-03" db="UniProtKB">
        <authorList>
            <consortium name="EnsemblPlants"/>
        </authorList>
    </citation>
    <scope>IDENTIFICATION</scope>
</reference>
<dbReference type="EMBL" id="UZAU01000268">
    <property type="status" value="NOT_ANNOTATED_CDS"/>
    <property type="molecule type" value="Genomic_DNA"/>
</dbReference>
<dbReference type="InterPro" id="IPR044730">
    <property type="entry name" value="RNase_H-like_dom_plant"/>
</dbReference>
<evidence type="ECO:0000259" key="2">
    <source>
        <dbReference type="Pfam" id="PF13456"/>
    </source>
</evidence>
<dbReference type="PANTHER" id="PTHR47723:SF21">
    <property type="entry name" value="POLYNUCLEOTIDYL TRANSFERASE, RIBONUCLEASE H-LIKE SUPERFAMILY PROTEIN"/>
    <property type="match status" value="1"/>
</dbReference>
<dbReference type="AlphaFoldDB" id="A0A803PAK8"/>
<dbReference type="CDD" id="cd06222">
    <property type="entry name" value="RNase_H_like"/>
    <property type="match status" value="1"/>
</dbReference>
<dbReference type="PANTHER" id="PTHR47723">
    <property type="entry name" value="OS05G0353850 PROTEIN"/>
    <property type="match status" value="1"/>
</dbReference>
<dbReference type="GO" id="GO:0003676">
    <property type="term" value="F:nucleic acid binding"/>
    <property type="evidence" value="ECO:0007669"/>
    <property type="project" value="InterPro"/>
</dbReference>
<accession>A0A803PAK8</accession>
<organism evidence="3 4">
    <name type="scientific">Cannabis sativa</name>
    <name type="common">Hemp</name>
    <name type="synonym">Marijuana</name>
    <dbReference type="NCBI Taxonomy" id="3483"/>
    <lineage>
        <taxon>Eukaryota</taxon>
        <taxon>Viridiplantae</taxon>
        <taxon>Streptophyta</taxon>
        <taxon>Embryophyta</taxon>
        <taxon>Tracheophyta</taxon>
        <taxon>Spermatophyta</taxon>
        <taxon>Magnoliopsida</taxon>
        <taxon>eudicotyledons</taxon>
        <taxon>Gunneridae</taxon>
        <taxon>Pentapetalae</taxon>
        <taxon>rosids</taxon>
        <taxon>fabids</taxon>
        <taxon>Rosales</taxon>
        <taxon>Cannabaceae</taxon>
        <taxon>Cannabis</taxon>
    </lineage>
</organism>
<feature type="region of interest" description="Disordered" evidence="1">
    <location>
        <begin position="1"/>
        <end position="20"/>
    </location>
</feature>
<dbReference type="EnsemblPlants" id="evm.model.03.825">
    <property type="protein sequence ID" value="cds.evm.model.03.825"/>
    <property type="gene ID" value="evm.TU.03.825"/>
</dbReference>
<keyword evidence="4" id="KW-1185">Reference proteome</keyword>
<dbReference type="Pfam" id="PF13456">
    <property type="entry name" value="RVT_3"/>
    <property type="match status" value="1"/>
</dbReference>
<proteinExistence type="predicted"/>
<evidence type="ECO:0000313" key="3">
    <source>
        <dbReference type="EnsemblPlants" id="cds.evm.model.03.825"/>
    </source>
</evidence>
<reference evidence="3" key="1">
    <citation type="submission" date="2018-11" db="EMBL/GenBank/DDBJ databases">
        <authorList>
            <person name="Grassa J C."/>
        </authorList>
    </citation>
    <scope>NUCLEOTIDE SEQUENCE [LARGE SCALE GENOMIC DNA]</scope>
</reference>
<name>A0A803PAK8_CANSA</name>